<evidence type="ECO:0000313" key="2">
    <source>
        <dbReference type="EMBL" id="MFK7159738.1"/>
    </source>
</evidence>
<evidence type="ECO:0000256" key="1">
    <source>
        <dbReference type="SAM" id="SignalP"/>
    </source>
</evidence>
<gene>
    <name evidence="2" type="ORF">V6U78_01625</name>
</gene>
<keyword evidence="1" id="KW-0732">Signal</keyword>
<keyword evidence="3" id="KW-1185">Reference proteome</keyword>
<sequence>MRIKRQWGWALGVLLACVVFSAQAVQEIDNPFGVRIALPEHWLKLTQEQLSTVDPVEGENSIDLPLETRQLLSAQLRAGGVMLIFNTQPSEQDFYDNITVIEIEDQVPEAAAQIRQTCQALPRVLSQRLGQTIRLDQCAGREISGFPAFILAYPGKTPATQIVQYMIQIGQNRSLVFTLAYHQQRPESLAAFEQLITDLELRAP</sequence>
<evidence type="ECO:0008006" key="4">
    <source>
        <dbReference type="Google" id="ProtNLM"/>
    </source>
</evidence>
<name>A0ABW8PVM9_9GAMM</name>
<dbReference type="PROSITE" id="PS51257">
    <property type="entry name" value="PROKAR_LIPOPROTEIN"/>
    <property type="match status" value="1"/>
</dbReference>
<reference evidence="2 3" key="1">
    <citation type="submission" date="2024-02" db="EMBL/GenBank/DDBJ databases">
        <title>Marinospirillum sp. MEB 164 isolated from Lonar lake sediment.</title>
        <authorList>
            <person name="Joshi A."/>
            <person name="Thite S."/>
        </authorList>
    </citation>
    <scope>NUCLEOTIDE SEQUENCE [LARGE SCALE GENOMIC DNA]</scope>
    <source>
        <strain evidence="2 3">MEB164</strain>
    </source>
</reference>
<dbReference type="Proteomes" id="UP001621714">
    <property type="component" value="Unassembled WGS sequence"/>
</dbReference>
<feature type="chain" id="PRO_5046441986" description="PsbP C-terminal domain-containing protein" evidence="1">
    <location>
        <begin position="25"/>
        <end position="204"/>
    </location>
</feature>
<feature type="signal peptide" evidence="1">
    <location>
        <begin position="1"/>
        <end position="24"/>
    </location>
</feature>
<accession>A0ABW8PVM9</accession>
<organism evidence="2 3">
    <name type="scientific">Marinospirillum alkalitolerans</name>
    <dbReference type="NCBI Taxonomy" id="3123374"/>
    <lineage>
        <taxon>Bacteria</taxon>
        <taxon>Pseudomonadati</taxon>
        <taxon>Pseudomonadota</taxon>
        <taxon>Gammaproteobacteria</taxon>
        <taxon>Oceanospirillales</taxon>
        <taxon>Oceanospirillaceae</taxon>
        <taxon>Marinospirillum</taxon>
    </lineage>
</organism>
<protein>
    <recommendedName>
        <fullName evidence="4">PsbP C-terminal domain-containing protein</fullName>
    </recommendedName>
</protein>
<proteinExistence type="predicted"/>
<dbReference type="EMBL" id="JBANFI010000001">
    <property type="protein sequence ID" value="MFK7159738.1"/>
    <property type="molecule type" value="Genomic_DNA"/>
</dbReference>
<comment type="caution">
    <text evidence="2">The sequence shown here is derived from an EMBL/GenBank/DDBJ whole genome shotgun (WGS) entry which is preliminary data.</text>
</comment>
<evidence type="ECO:0000313" key="3">
    <source>
        <dbReference type="Proteomes" id="UP001621714"/>
    </source>
</evidence>
<dbReference type="RefSeq" id="WP_405336520.1">
    <property type="nucleotide sequence ID" value="NZ_JBANFI010000001.1"/>
</dbReference>